<evidence type="ECO:0000256" key="7">
    <source>
        <dbReference type="NCBIfam" id="TIGR03825"/>
    </source>
</evidence>
<dbReference type="PANTHER" id="PTHR34982:SF1">
    <property type="entry name" value="FLAGELLAR ASSEMBLY PROTEIN FLIH"/>
    <property type="match status" value="1"/>
</dbReference>
<dbReference type="InterPro" id="IPR022524">
    <property type="entry name" value="FliH_Bacilli"/>
</dbReference>
<dbReference type="GO" id="GO:0005829">
    <property type="term" value="C:cytosol"/>
    <property type="evidence" value="ECO:0007669"/>
    <property type="project" value="TreeGrafter"/>
</dbReference>
<keyword evidence="11" id="KW-1185">Reference proteome</keyword>
<evidence type="ECO:0000256" key="4">
    <source>
        <dbReference type="ARBA" id="ARBA00022795"/>
    </source>
</evidence>
<keyword evidence="3" id="KW-0813">Transport</keyword>
<keyword evidence="6" id="KW-1006">Bacterial flagellum protein export</keyword>
<dbReference type="RefSeq" id="WP_163250573.1">
    <property type="nucleotide sequence ID" value="NZ_JAAIUV010000004.1"/>
</dbReference>
<comment type="function">
    <text evidence="1">Needed for flagellar regrowth and assembly.</text>
</comment>
<evidence type="ECO:0000256" key="1">
    <source>
        <dbReference type="ARBA" id="ARBA00003041"/>
    </source>
</evidence>
<keyword evidence="5" id="KW-0653">Protein transport</keyword>
<dbReference type="GO" id="GO:0015031">
    <property type="term" value="P:protein transport"/>
    <property type="evidence" value="ECO:0007669"/>
    <property type="project" value="UniProtKB-KW"/>
</dbReference>
<dbReference type="InterPro" id="IPR018035">
    <property type="entry name" value="Flagellar_FliH/T3SS_HrpE"/>
</dbReference>
<proteinExistence type="inferred from homology"/>
<dbReference type="Pfam" id="PF02108">
    <property type="entry name" value="FliH"/>
    <property type="match status" value="1"/>
</dbReference>
<keyword evidence="10" id="KW-0969">Cilium</keyword>
<gene>
    <name evidence="10" type="primary">fliH</name>
    <name evidence="10" type="ORF">G4Z05_03960</name>
</gene>
<protein>
    <recommendedName>
        <fullName evidence="7">Flagellar assembly protein FliH</fullName>
    </recommendedName>
</protein>
<dbReference type="PANTHER" id="PTHR34982">
    <property type="entry name" value="YOP PROTEINS TRANSLOCATION PROTEIN L"/>
    <property type="match status" value="1"/>
</dbReference>
<feature type="domain" description="Flagellar assembly protein FliH/Type III secretion system HrpE" evidence="9">
    <location>
        <begin position="131"/>
        <end position="258"/>
    </location>
</feature>
<feature type="coiled-coil region" evidence="8">
    <location>
        <begin position="120"/>
        <end position="151"/>
    </location>
</feature>
<dbReference type="EMBL" id="JAAIUV010000004">
    <property type="protein sequence ID" value="NEX78044.1"/>
    <property type="molecule type" value="Genomic_DNA"/>
</dbReference>
<evidence type="ECO:0000256" key="8">
    <source>
        <dbReference type="SAM" id="Coils"/>
    </source>
</evidence>
<evidence type="ECO:0000256" key="6">
    <source>
        <dbReference type="ARBA" id="ARBA00023225"/>
    </source>
</evidence>
<name>A0A6B3TM81_9BACI</name>
<dbReference type="InterPro" id="IPR051472">
    <property type="entry name" value="T3SS_Stator/FliH"/>
</dbReference>
<keyword evidence="10" id="KW-0282">Flagellum</keyword>
<dbReference type="Proteomes" id="UP000481621">
    <property type="component" value="Unassembled WGS sequence"/>
</dbReference>
<dbReference type="AlphaFoldDB" id="A0A6B3TM81"/>
<sequence length="276" mass="31645">MKSYSKVFKADHLALKEDVKVITQPLIPIKINGEFISPSSLQHTTTEAVHKANQIIDEADAKAQTIIDMAKQKARQIEVEAEEKMKQWWEEKEKKMEALTMESQKKGFQDGYEQGKRQAEDDIRQEYQSFIEQAQQLLEQAYEQKAKIISEAEPFLLELSTAIASQIIKQELTDHPEAFLELVKQHILRFKEKESITVCVHPDDFEWIQGQRAHLNAVVNGETEIKILPDHSVSAKGCVIRTAYGSIDARIDTQMEEIKKVLLEARREQESEIISG</sequence>
<dbReference type="NCBIfam" id="TIGR03825">
    <property type="entry name" value="FliH_bacil"/>
    <property type="match status" value="1"/>
</dbReference>
<evidence type="ECO:0000259" key="9">
    <source>
        <dbReference type="Pfam" id="PF02108"/>
    </source>
</evidence>
<comment type="similarity">
    <text evidence="2">Belongs to the FliH family.</text>
</comment>
<evidence type="ECO:0000256" key="5">
    <source>
        <dbReference type="ARBA" id="ARBA00022927"/>
    </source>
</evidence>
<evidence type="ECO:0000313" key="10">
    <source>
        <dbReference type="EMBL" id="NEX78044.1"/>
    </source>
</evidence>
<comment type="caution">
    <text evidence="10">The sequence shown here is derived from an EMBL/GenBank/DDBJ whole genome shotgun (WGS) entry which is preliminary data.</text>
</comment>
<reference evidence="10" key="1">
    <citation type="submission" date="2020-02" db="EMBL/GenBank/DDBJ databases">
        <title>Bacillus sedimentmangrovi sp. nov., isolated from sediment of the mangrove ecosystem.</title>
        <authorList>
            <person name="Liu G."/>
        </authorList>
    </citation>
    <scope>NUCLEOTIDE SEQUENCE [LARGE SCALE GENOMIC DNA]</scope>
    <source>
        <strain evidence="10">SgZ-7</strain>
    </source>
</reference>
<evidence type="ECO:0000313" key="11">
    <source>
        <dbReference type="Proteomes" id="UP000481621"/>
    </source>
</evidence>
<dbReference type="GO" id="GO:0044781">
    <property type="term" value="P:bacterial-type flagellum organization"/>
    <property type="evidence" value="ECO:0007669"/>
    <property type="project" value="UniProtKB-KW"/>
</dbReference>
<accession>A0A6B3TM81</accession>
<evidence type="ECO:0000256" key="2">
    <source>
        <dbReference type="ARBA" id="ARBA00006602"/>
    </source>
</evidence>
<keyword evidence="4" id="KW-1005">Bacterial flagellum biogenesis</keyword>
<organism evidence="10 11">
    <name type="scientific">Neobacillus thermocopriae</name>
    <dbReference type="NCBI Taxonomy" id="1215031"/>
    <lineage>
        <taxon>Bacteria</taxon>
        <taxon>Bacillati</taxon>
        <taxon>Bacillota</taxon>
        <taxon>Bacilli</taxon>
        <taxon>Bacillales</taxon>
        <taxon>Bacillaceae</taxon>
        <taxon>Neobacillus</taxon>
    </lineage>
</organism>
<keyword evidence="10" id="KW-0966">Cell projection</keyword>
<evidence type="ECO:0000256" key="3">
    <source>
        <dbReference type="ARBA" id="ARBA00022448"/>
    </source>
</evidence>
<keyword evidence="8" id="KW-0175">Coiled coil</keyword>